<sequence length="449" mass="48380">MHDGSGRILVQQLHKSFGPLTAVQNLDFAVEPGSVTGFLGPNGSGKTTTLRMILGLMKPTSGAAYVEGVPFTRLRNPARIVGAVLDSQSFHPGHTARGHLRCYTAALGLPDEQADQVLELVGLGNAARRKTKGFSLGMRQRLALATALLGDPRILVLDEPANGMDPEGIAWLRGFLKAYASTGRTVLVSSHLLREMEHTVDHVVIVSRGRSVYNGSLEQLRADRQSRVLVRVSDPMTLSSMLRESGVSTEYLWDGKLAVTGVDTRGIADLALRAGVAIQELQESSGDLEQLFFQLTEGQFAGSDQPFGPGQGATPGAAGQQQQQWQPQPARQQGYGQQGFVQPGQQPSQQQPPPQQPFQQPPQQWQRSQQSPYQQPAPPQPSPDAAAPSPWAPDGAGQRLSESSPPESDPPGLGGGYRPRTDQPEQREPERHEAEHAGADEDAYGGENR</sequence>
<evidence type="ECO:0000259" key="6">
    <source>
        <dbReference type="PROSITE" id="PS50893"/>
    </source>
</evidence>
<proteinExistence type="inferred from homology"/>
<dbReference type="InterPro" id="IPR017871">
    <property type="entry name" value="ABC_transporter-like_CS"/>
</dbReference>
<dbReference type="Gene3D" id="3.40.50.300">
    <property type="entry name" value="P-loop containing nucleotide triphosphate hydrolases"/>
    <property type="match status" value="1"/>
</dbReference>
<dbReference type="PROSITE" id="PS50893">
    <property type="entry name" value="ABC_TRANSPORTER_2"/>
    <property type="match status" value="1"/>
</dbReference>
<keyword evidence="2" id="KW-0813">Transport</keyword>
<feature type="compositionally biased region" description="Acidic residues" evidence="5">
    <location>
        <begin position="440"/>
        <end position="449"/>
    </location>
</feature>
<dbReference type="SMART" id="SM00382">
    <property type="entry name" value="AAA"/>
    <property type="match status" value="1"/>
</dbReference>
<evidence type="ECO:0000256" key="5">
    <source>
        <dbReference type="SAM" id="MobiDB-lite"/>
    </source>
</evidence>
<feature type="compositionally biased region" description="Low complexity" evidence="5">
    <location>
        <begin position="383"/>
        <end position="406"/>
    </location>
</feature>
<dbReference type="RefSeq" id="WP_092924092.1">
    <property type="nucleotide sequence ID" value="NZ_FOMZ01000002.1"/>
</dbReference>
<dbReference type="InterPro" id="IPR003593">
    <property type="entry name" value="AAA+_ATPase"/>
</dbReference>
<dbReference type="InterPro" id="IPR003439">
    <property type="entry name" value="ABC_transporter-like_ATP-bd"/>
</dbReference>
<name>A0A1I1UPD5_9ACTN</name>
<evidence type="ECO:0000256" key="1">
    <source>
        <dbReference type="ARBA" id="ARBA00005417"/>
    </source>
</evidence>
<feature type="compositionally biased region" description="Pro residues" evidence="5">
    <location>
        <begin position="350"/>
        <end position="360"/>
    </location>
</feature>
<comment type="similarity">
    <text evidence="1">Belongs to the ABC transporter superfamily.</text>
</comment>
<feature type="compositionally biased region" description="Low complexity" evidence="5">
    <location>
        <begin position="361"/>
        <end position="374"/>
    </location>
</feature>
<evidence type="ECO:0000313" key="7">
    <source>
        <dbReference type="EMBL" id="SFD72564.1"/>
    </source>
</evidence>
<dbReference type="Proteomes" id="UP000198716">
    <property type="component" value="Unassembled WGS sequence"/>
</dbReference>
<feature type="region of interest" description="Disordered" evidence="5">
    <location>
        <begin position="300"/>
        <end position="449"/>
    </location>
</feature>
<dbReference type="EMBL" id="FOMZ01000002">
    <property type="protein sequence ID" value="SFD72564.1"/>
    <property type="molecule type" value="Genomic_DNA"/>
</dbReference>
<dbReference type="SUPFAM" id="SSF52540">
    <property type="entry name" value="P-loop containing nucleoside triphosphate hydrolases"/>
    <property type="match status" value="1"/>
</dbReference>
<dbReference type="GO" id="GO:0016887">
    <property type="term" value="F:ATP hydrolysis activity"/>
    <property type="evidence" value="ECO:0007669"/>
    <property type="project" value="InterPro"/>
</dbReference>
<gene>
    <name evidence="7" type="ORF">SAMN04487819_102332</name>
</gene>
<feature type="compositionally biased region" description="Low complexity" evidence="5">
    <location>
        <begin position="305"/>
        <end position="349"/>
    </location>
</feature>
<keyword evidence="4 7" id="KW-0067">ATP-binding</keyword>
<dbReference type="GO" id="GO:0005524">
    <property type="term" value="F:ATP binding"/>
    <property type="evidence" value="ECO:0007669"/>
    <property type="project" value="UniProtKB-KW"/>
</dbReference>
<keyword evidence="8" id="KW-1185">Reference proteome</keyword>
<evidence type="ECO:0000313" key="8">
    <source>
        <dbReference type="Proteomes" id="UP000198716"/>
    </source>
</evidence>
<feature type="compositionally biased region" description="Basic and acidic residues" evidence="5">
    <location>
        <begin position="419"/>
        <end position="439"/>
    </location>
</feature>
<evidence type="ECO:0000256" key="3">
    <source>
        <dbReference type="ARBA" id="ARBA00022741"/>
    </source>
</evidence>
<dbReference type="PANTHER" id="PTHR43335">
    <property type="entry name" value="ABC TRANSPORTER, ATP-BINDING PROTEIN"/>
    <property type="match status" value="1"/>
</dbReference>
<dbReference type="PANTHER" id="PTHR43335:SF4">
    <property type="entry name" value="ABC TRANSPORTER, ATP-BINDING PROTEIN"/>
    <property type="match status" value="1"/>
</dbReference>
<reference evidence="8" key="1">
    <citation type="submission" date="2016-10" db="EMBL/GenBank/DDBJ databases">
        <authorList>
            <person name="Varghese N."/>
            <person name="Submissions S."/>
        </authorList>
    </citation>
    <scope>NUCLEOTIDE SEQUENCE [LARGE SCALE GENOMIC DNA]</scope>
    <source>
        <strain evidence="8">DSM 45004</strain>
    </source>
</reference>
<organism evidence="7 8">
    <name type="scientific">Actinopolyspora alba</name>
    <dbReference type="NCBI Taxonomy" id="673379"/>
    <lineage>
        <taxon>Bacteria</taxon>
        <taxon>Bacillati</taxon>
        <taxon>Actinomycetota</taxon>
        <taxon>Actinomycetes</taxon>
        <taxon>Actinopolysporales</taxon>
        <taxon>Actinopolysporaceae</taxon>
        <taxon>Actinopolyspora</taxon>
        <taxon>Actinopolyspora alba group</taxon>
    </lineage>
</organism>
<feature type="domain" description="ABC transporter" evidence="6">
    <location>
        <begin position="8"/>
        <end position="233"/>
    </location>
</feature>
<keyword evidence="3" id="KW-0547">Nucleotide-binding</keyword>
<evidence type="ECO:0000256" key="4">
    <source>
        <dbReference type="ARBA" id="ARBA00022840"/>
    </source>
</evidence>
<evidence type="ECO:0000256" key="2">
    <source>
        <dbReference type="ARBA" id="ARBA00022448"/>
    </source>
</evidence>
<dbReference type="InterPro" id="IPR027417">
    <property type="entry name" value="P-loop_NTPase"/>
</dbReference>
<protein>
    <submittedName>
        <fullName evidence="7">ABC-2 type transport system ATP-binding protein</fullName>
    </submittedName>
</protein>
<dbReference type="AlphaFoldDB" id="A0A1I1UPD5"/>
<dbReference type="Pfam" id="PF00005">
    <property type="entry name" value="ABC_tran"/>
    <property type="match status" value="1"/>
</dbReference>
<accession>A0A1I1UPD5</accession>
<dbReference type="PROSITE" id="PS00211">
    <property type="entry name" value="ABC_TRANSPORTER_1"/>
    <property type="match status" value="1"/>
</dbReference>